<proteinExistence type="predicted"/>
<feature type="compositionally biased region" description="Polar residues" evidence="2">
    <location>
        <begin position="887"/>
        <end position="904"/>
    </location>
</feature>
<feature type="compositionally biased region" description="Acidic residues" evidence="2">
    <location>
        <begin position="691"/>
        <end position="703"/>
    </location>
</feature>
<feature type="region of interest" description="Disordered" evidence="2">
    <location>
        <begin position="265"/>
        <end position="288"/>
    </location>
</feature>
<dbReference type="Gene3D" id="1.25.10.10">
    <property type="entry name" value="Leucine-rich Repeat Variant"/>
    <property type="match status" value="1"/>
</dbReference>
<feature type="region of interest" description="Disordered" evidence="2">
    <location>
        <begin position="652"/>
        <end position="741"/>
    </location>
</feature>
<dbReference type="GO" id="GO:0019888">
    <property type="term" value="F:protein phosphatase regulator activity"/>
    <property type="evidence" value="ECO:0007669"/>
    <property type="project" value="TreeGrafter"/>
</dbReference>
<dbReference type="PANTHER" id="PTHR10648:SF1">
    <property type="entry name" value="SERINE_THREONINE-PROTEIN PHOSPHATASE 4 REGULATORY SUBUNIT 1"/>
    <property type="match status" value="1"/>
</dbReference>
<evidence type="ECO:0000313" key="4">
    <source>
        <dbReference type="Proteomes" id="UP000717515"/>
    </source>
</evidence>
<dbReference type="PANTHER" id="PTHR10648">
    <property type="entry name" value="SERINE/THREONINE-PROTEIN PHOSPHATASE PP2A 65 KDA REGULATORY SUBUNIT"/>
    <property type="match status" value="1"/>
</dbReference>
<sequence>MADLGLYFGEDDEEQLAQEDKALSYLVLANEQDDSFDPVDTENLLAQMSAGSIISHDMELDEDTDVVQLLAEPNLSALEKAQLLAQSQYDFHRSFLARELLTILPQMRTQQAIVHIVPILRDFSLDPLDSVRETLASQLDKIMLYFLQHTVIDHDMKEPVSADDAEEEDEEDEDDGNTNINEQDTPVTQQRDQRDSRSSPPPLPSLPHDTFTSIFMNLLLDQNAGIAHQTRLAVVAVAENVPDEVMESEILGGVIAGLRKLYNPDDLDDQDEGEPDQGGANGEESLFSTTNRDEQDGEAELGKMLVVVLLTSLAGLLGPERCTKIVIPKLEKFMNYSQFYVRKEIVMAVGVLCRIVSQEVVVNRLLPIYDLFVQDDTWHIRRACCTVLASFIGALPVEMKASKVEEIYDIFSVDVSRSVRNSIMEVLGEVIAGFEKEKVPDALLNHFLDMGQQPMNEHERAVMCAFSFPAVVLTAGPSKWELMKPVYMRLASTFRSPIRRSLACSLHEVAKILGPELADRDLALAFADCLSAEDEVKEGVLGHVVEFITCLSPRCRSDALHDLARAWADLERSSNWRLRDSLTGQLSGLCEIADGEDLLQVLLPLSVKACTDGVSTIRESGVMAFPALWEASNRVGKVSMSADSSIKAFSSLDFPSLDEDGPHGDERHSRRRLSRSRSPFSQQQHHHQELDDIEMEDVTDDTAEQSLKSATDSSEEEQQTTDDSSESSTCTTTTTDDNKGPVTVTTIQEQVIEQTTDFAIHGGFRSRVVAVQIIQSLLDSGMAVEPFEEHFLPLLVDRLSVDRVINIRIWVARVVSWIMDSGYYGDTMVSPRLQDLLERLQQDPDRDVRIFSGGPADLPKPEISESAKDKKSKKKSGKGKGKGKKSLVNNSKRATIFLQNPKSGQTDRIEEIGGESGNEIQLLFDGRDHDHSVGDEEDEDDDNDDDDDEGESQESDSDDEDDDEEDQADEDSSDEGDGSEEHPSSPAAPDSSISRKARNRNSMGYGMGIMAGGKLIVSGKEIRTATLSWDAIPDAEEEEDDDFAKVEEEEEENEQLQDDIIEEGEVSVDLSNKSEPSIITSDPCSSNNSSDAVQDLHEDEEDAEEEEEEEGIADRVVPYTTLASHGVSPLDVEMEESFEEPGEQHVPSQDSASEEKGCDLEEPNSDKEDSADNKDVEMETLNSQPKGPQEHQDLPAPQPSSRPVVPELTGPSVTAFPPLSPSSPQPVVPAWHTSKPLSYAASVKLRSEDSKTRVSLALSSNLSSMTSFSQAANIPEPPCPSPAANVAASTTPHHHHGSTPVAKAMPMAPPTAPKRILIGVGMNKRVQRDLIQSPSPAFPSLSASASSSPLQSSSMASPPRARTALPFSYASVVASGAASRAFSPRMTPAITSPPAALTV</sequence>
<feature type="compositionally biased region" description="Acidic residues" evidence="2">
    <location>
        <begin position="1033"/>
        <end position="1066"/>
    </location>
</feature>
<feature type="region of interest" description="Disordered" evidence="2">
    <location>
        <begin position="1283"/>
        <end position="1307"/>
    </location>
</feature>
<accession>A0A9P8CVJ1</accession>
<keyword evidence="1" id="KW-0677">Repeat</keyword>
<feature type="region of interest" description="Disordered" evidence="2">
    <location>
        <begin position="157"/>
        <end position="208"/>
    </location>
</feature>
<feature type="compositionally biased region" description="Basic and acidic residues" evidence="2">
    <location>
        <begin position="1153"/>
        <end position="1177"/>
    </location>
</feature>
<protein>
    <recommendedName>
        <fullName evidence="5">ARM repeat-containing protein</fullName>
    </recommendedName>
</protein>
<feature type="compositionally biased region" description="Basic residues" evidence="2">
    <location>
        <begin position="870"/>
        <end position="885"/>
    </location>
</feature>
<evidence type="ECO:0008006" key="5">
    <source>
        <dbReference type="Google" id="ProtNLM"/>
    </source>
</evidence>
<feature type="compositionally biased region" description="Polar residues" evidence="2">
    <location>
        <begin position="177"/>
        <end position="188"/>
    </location>
</feature>
<feature type="compositionally biased region" description="Acidic residues" evidence="2">
    <location>
        <begin position="1132"/>
        <end position="1141"/>
    </location>
</feature>
<dbReference type="SUPFAM" id="SSF48371">
    <property type="entry name" value="ARM repeat"/>
    <property type="match status" value="1"/>
</dbReference>
<dbReference type="Proteomes" id="UP000717515">
    <property type="component" value="Unassembled WGS sequence"/>
</dbReference>
<feature type="compositionally biased region" description="Polar residues" evidence="2">
    <location>
        <begin position="1069"/>
        <end position="1092"/>
    </location>
</feature>
<dbReference type="InterPro" id="IPR016024">
    <property type="entry name" value="ARM-type_fold"/>
</dbReference>
<feature type="region of interest" description="Disordered" evidence="2">
    <location>
        <begin position="1333"/>
        <end position="1361"/>
    </location>
</feature>
<feature type="compositionally biased region" description="Low complexity" evidence="2">
    <location>
        <begin position="984"/>
        <end position="994"/>
    </location>
</feature>
<reference evidence="3" key="1">
    <citation type="submission" date="2021-07" db="EMBL/GenBank/DDBJ databases">
        <title>Draft genome of Mortierella alpina, strain LL118, isolated from an aspen leaf litter sample.</title>
        <authorList>
            <person name="Yang S."/>
            <person name="Vinatzer B.A."/>
        </authorList>
    </citation>
    <scope>NUCLEOTIDE SEQUENCE</scope>
    <source>
        <strain evidence="3">LL118</strain>
    </source>
</reference>
<feature type="compositionally biased region" description="Acidic residues" evidence="2">
    <location>
        <begin position="1097"/>
        <end position="1111"/>
    </location>
</feature>
<feature type="region of interest" description="Disordered" evidence="2">
    <location>
        <begin position="923"/>
        <end position="1008"/>
    </location>
</feature>
<dbReference type="EMBL" id="JAIFTL010000376">
    <property type="protein sequence ID" value="KAG9319794.1"/>
    <property type="molecule type" value="Genomic_DNA"/>
</dbReference>
<feature type="compositionally biased region" description="Acidic residues" evidence="2">
    <location>
        <begin position="713"/>
        <end position="725"/>
    </location>
</feature>
<feature type="compositionally biased region" description="Low complexity" evidence="2">
    <location>
        <begin position="1333"/>
        <end position="1359"/>
    </location>
</feature>
<dbReference type="GO" id="GO:0005737">
    <property type="term" value="C:cytoplasm"/>
    <property type="evidence" value="ECO:0007669"/>
    <property type="project" value="TreeGrafter"/>
</dbReference>
<dbReference type="InterPro" id="IPR011989">
    <property type="entry name" value="ARM-like"/>
</dbReference>
<feature type="compositionally biased region" description="Basic and acidic residues" evidence="2">
    <location>
        <begin position="859"/>
        <end position="869"/>
    </location>
</feature>
<evidence type="ECO:0000313" key="3">
    <source>
        <dbReference type="EMBL" id="KAG9319794.1"/>
    </source>
</evidence>
<comment type="caution">
    <text evidence="3">The sequence shown here is derived from an EMBL/GenBank/DDBJ whole genome shotgun (WGS) entry which is preliminary data.</text>
</comment>
<feature type="compositionally biased region" description="Low complexity" evidence="2">
    <location>
        <begin position="726"/>
        <end position="735"/>
    </location>
</feature>
<evidence type="ECO:0000256" key="2">
    <source>
        <dbReference type="SAM" id="MobiDB-lite"/>
    </source>
</evidence>
<organism evidence="3 4">
    <name type="scientific">Mortierella alpina</name>
    <name type="common">Oleaginous fungus</name>
    <name type="synonym">Mortierella renispora</name>
    <dbReference type="NCBI Taxonomy" id="64518"/>
    <lineage>
        <taxon>Eukaryota</taxon>
        <taxon>Fungi</taxon>
        <taxon>Fungi incertae sedis</taxon>
        <taxon>Mucoromycota</taxon>
        <taxon>Mortierellomycotina</taxon>
        <taxon>Mortierellomycetes</taxon>
        <taxon>Mortierellales</taxon>
        <taxon>Mortierellaceae</taxon>
        <taxon>Mortierella</taxon>
    </lineage>
</organism>
<feature type="compositionally biased region" description="Acidic residues" evidence="2">
    <location>
        <begin position="161"/>
        <end position="176"/>
    </location>
</feature>
<dbReference type="InterPro" id="IPR051023">
    <property type="entry name" value="PP2A_Regulatory_Subunit_A"/>
</dbReference>
<evidence type="ECO:0000256" key="1">
    <source>
        <dbReference type="ARBA" id="ARBA00022737"/>
    </source>
</evidence>
<feature type="compositionally biased region" description="Acidic residues" evidence="2">
    <location>
        <begin position="265"/>
        <end position="275"/>
    </location>
</feature>
<feature type="region of interest" description="Disordered" evidence="2">
    <location>
        <begin position="847"/>
        <end position="910"/>
    </location>
</feature>
<feature type="compositionally biased region" description="Basic and acidic residues" evidence="2">
    <location>
        <begin position="925"/>
        <end position="934"/>
    </location>
</feature>
<feature type="region of interest" description="Disordered" evidence="2">
    <location>
        <begin position="1027"/>
        <end position="1231"/>
    </location>
</feature>
<feature type="compositionally biased region" description="Acidic residues" evidence="2">
    <location>
        <begin position="935"/>
        <end position="978"/>
    </location>
</feature>
<name>A0A9P8CVJ1_MORAP</name>
<gene>
    <name evidence="3" type="ORF">KVV02_005318</name>
</gene>
<feature type="compositionally biased region" description="Pro residues" evidence="2">
    <location>
        <begin position="1218"/>
        <end position="1227"/>
    </location>
</feature>